<evidence type="ECO:0000256" key="3">
    <source>
        <dbReference type="ARBA" id="ARBA00023163"/>
    </source>
</evidence>
<dbReference type="Proteomes" id="UP001499854">
    <property type="component" value="Unassembled WGS sequence"/>
</dbReference>
<evidence type="ECO:0000313" key="7">
    <source>
        <dbReference type="Proteomes" id="UP001499854"/>
    </source>
</evidence>
<dbReference type="SUPFAM" id="SSF48498">
    <property type="entry name" value="Tetracyclin repressor-like, C-terminal domain"/>
    <property type="match status" value="1"/>
</dbReference>
<dbReference type="Gene3D" id="1.10.357.10">
    <property type="entry name" value="Tetracycline Repressor, domain 2"/>
    <property type="match status" value="1"/>
</dbReference>
<evidence type="ECO:0000313" key="6">
    <source>
        <dbReference type="EMBL" id="GAA1996212.1"/>
    </source>
</evidence>
<evidence type="ECO:0000256" key="2">
    <source>
        <dbReference type="ARBA" id="ARBA00023125"/>
    </source>
</evidence>
<protein>
    <submittedName>
        <fullName evidence="6">TetR/AcrR family transcriptional regulator</fullName>
    </submittedName>
</protein>
<dbReference type="Pfam" id="PF13305">
    <property type="entry name" value="TetR_C_33"/>
    <property type="match status" value="1"/>
</dbReference>
<dbReference type="InterPro" id="IPR009057">
    <property type="entry name" value="Homeodomain-like_sf"/>
</dbReference>
<keyword evidence="2 4" id="KW-0238">DNA-binding</keyword>
<sequence length="249" mass="27168">MSAEKAPAQPPAPAPSIRARVRAEMTDEIKRVALEHLARDGSALSLRAVSRDMGMVSSAIYRYFPSRDELLTALIIDAYNSLGDAADAADGEVDRRDAYAARWFTVGHTIRRWALAHPAEYALIYGSPIPGYKAPEETIVPATRAIATLARVVAEAEAAGRLRTPQGADATVPTENADYAAELRVVAASLGFAEDSWVVERFLGAVTHLFGAVNFELFGRLNNVVNERSEWFDRQLRELAASMGLSPRR</sequence>
<proteinExistence type="predicted"/>
<dbReference type="RefSeq" id="WP_344661603.1">
    <property type="nucleotide sequence ID" value="NZ_BAAAQM010000057.1"/>
</dbReference>
<organism evidence="6 7">
    <name type="scientific">Catenulispora subtropica</name>
    <dbReference type="NCBI Taxonomy" id="450798"/>
    <lineage>
        <taxon>Bacteria</taxon>
        <taxon>Bacillati</taxon>
        <taxon>Actinomycetota</taxon>
        <taxon>Actinomycetes</taxon>
        <taxon>Catenulisporales</taxon>
        <taxon>Catenulisporaceae</taxon>
        <taxon>Catenulispora</taxon>
    </lineage>
</organism>
<dbReference type="SUPFAM" id="SSF46689">
    <property type="entry name" value="Homeodomain-like"/>
    <property type="match status" value="1"/>
</dbReference>
<dbReference type="InterPro" id="IPR001647">
    <property type="entry name" value="HTH_TetR"/>
</dbReference>
<evidence type="ECO:0000259" key="5">
    <source>
        <dbReference type="PROSITE" id="PS50977"/>
    </source>
</evidence>
<keyword evidence="3" id="KW-0804">Transcription</keyword>
<evidence type="ECO:0000256" key="4">
    <source>
        <dbReference type="PROSITE-ProRule" id="PRU00335"/>
    </source>
</evidence>
<comment type="caution">
    <text evidence="6">The sequence shown here is derived from an EMBL/GenBank/DDBJ whole genome shotgun (WGS) entry which is preliminary data.</text>
</comment>
<evidence type="ECO:0000256" key="1">
    <source>
        <dbReference type="ARBA" id="ARBA00023015"/>
    </source>
</evidence>
<name>A0ABP5EDU0_9ACTN</name>
<dbReference type="EMBL" id="BAAAQM010000057">
    <property type="protein sequence ID" value="GAA1996212.1"/>
    <property type="molecule type" value="Genomic_DNA"/>
</dbReference>
<keyword evidence="1" id="KW-0805">Transcription regulation</keyword>
<dbReference type="PROSITE" id="PS50977">
    <property type="entry name" value="HTH_TETR_2"/>
    <property type="match status" value="1"/>
</dbReference>
<keyword evidence="7" id="KW-1185">Reference proteome</keyword>
<feature type="DNA-binding region" description="H-T-H motif" evidence="4">
    <location>
        <begin position="45"/>
        <end position="64"/>
    </location>
</feature>
<accession>A0ABP5EDU0</accession>
<dbReference type="InterPro" id="IPR025996">
    <property type="entry name" value="MT1864/Rv1816-like_C"/>
</dbReference>
<dbReference type="InterPro" id="IPR036271">
    <property type="entry name" value="Tet_transcr_reg_TetR-rel_C_sf"/>
</dbReference>
<feature type="domain" description="HTH tetR-type" evidence="5">
    <location>
        <begin position="23"/>
        <end position="82"/>
    </location>
</feature>
<reference evidence="7" key="1">
    <citation type="journal article" date="2019" name="Int. J. Syst. Evol. Microbiol.">
        <title>The Global Catalogue of Microorganisms (GCM) 10K type strain sequencing project: providing services to taxonomists for standard genome sequencing and annotation.</title>
        <authorList>
            <consortium name="The Broad Institute Genomics Platform"/>
            <consortium name="The Broad Institute Genome Sequencing Center for Infectious Disease"/>
            <person name="Wu L."/>
            <person name="Ma J."/>
        </authorList>
    </citation>
    <scope>NUCLEOTIDE SEQUENCE [LARGE SCALE GENOMIC DNA]</scope>
    <source>
        <strain evidence="7">JCM 16013</strain>
    </source>
</reference>
<gene>
    <name evidence="6" type="ORF">GCM10009838_71510</name>
</gene>
<dbReference type="Pfam" id="PF00440">
    <property type="entry name" value="TetR_N"/>
    <property type="match status" value="1"/>
</dbReference>